<dbReference type="InterPro" id="IPR014729">
    <property type="entry name" value="Rossmann-like_a/b/a_fold"/>
</dbReference>
<dbReference type="GO" id="GO:0005829">
    <property type="term" value="C:cytosol"/>
    <property type="evidence" value="ECO:0007669"/>
    <property type="project" value="TreeGrafter"/>
</dbReference>
<dbReference type="PROSITE" id="PS50889">
    <property type="entry name" value="S4"/>
    <property type="match status" value="1"/>
</dbReference>
<dbReference type="Gene3D" id="1.10.240.10">
    <property type="entry name" value="Tyrosyl-Transfer RNA Synthetase"/>
    <property type="match status" value="1"/>
</dbReference>
<dbReference type="SMART" id="SM00363">
    <property type="entry name" value="S4"/>
    <property type="match status" value="1"/>
</dbReference>
<name>A0A419F2I9_9BACT</name>
<dbReference type="EMBL" id="QZKI01000042">
    <property type="protein sequence ID" value="RJP72664.1"/>
    <property type="molecule type" value="Genomic_DNA"/>
</dbReference>
<feature type="short sequence motif" description="'KMSKS' region" evidence="10">
    <location>
        <begin position="229"/>
        <end position="233"/>
    </location>
</feature>
<dbReference type="InterPro" id="IPR036986">
    <property type="entry name" value="S4_RNA-bd_sf"/>
</dbReference>
<gene>
    <name evidence="10" type="primary">tyrS</name>
    <name evidence="13" type="ORF">C4532_05740</name>
</gene>
<dbReference type="InterPro" id="IPR002942">
    <property type="entry name" value="S4_RNA-bd"/>
</dbReference>
<dbReference type="AlphaFoldDB" id="A0A419F2I9"/>
<evidence type="ECO:0000256" key="10">
    <source>
        <dbReference type="HAMAP-Rule" id="MF_02007"/>
    </source>
</evidence>
<evidence type="ECO:0000256" key="8">
    <source>
        <dbReference type="ARBA" id="ARBA00023146"/>
    </source>
</evidence>
<evidence type="ECO:0000256" key="4">
    <source>
        <dbReference type="ARBA" id="ARBA00022741"/>
    </source>
</evidence>
<dbReference type="HAMAP" id="MF_02007">
    <property type="entry name" value="Tyr_tRNA_synth_type2"/>
    <property type="match status" value="1"/>
</dbReference>
<dbReference type="Gene3D" id="3.40.50.620">
    <property type="entry name" value="HUPs"/>
    <property type="match status" value="1"/>
</dbReference>
<dbReference type="Gene3D" id="3.10.290.10">
    <property type="entry name" value="RNA-binding S4 domain"/>
    <property type="match status" value="1"/>
</dbReference>
<feature type="binding site" evidence="10">
    <location>
        <position position="232"/>
    </location>
    <ligand>
        <name>ATP</name>
        <dbReference type="ChEBI" id="CHEBI:30616"/>
    </ligand>
</feature>
<evidence type="ECO:0000256" key="11">
    <source>
        <dbReference type="PROSITE-ProRule" id="PRU00182"/>
    </source>
</evidence>
<keyword evidence="3 10" id="KW-0436">Ligase</keyword>
<dbReference type="InterPro" id="IPR024088">
    <property type="entry name" value="Tyr-tRNA-ligase_bac-type"/>
</dbReference>
<evidence type="ECO:0000256" key="1">
    <source>
        <dbReference type="ARBA" id="ARBA00011738"/>
    </source>
</evidence>
<reference evidence="13 14" key="1">
    <citation type="journal article" date="2017" name="ISME J.">
        <title>Energy and carbon metabolisms in a deep terrestrial subsurface fluid microbial community.</title>
        <authorList>
            <person name="Momper L."/>
            <person name="Jungbluth S.P."/>
            <person name="Lee M.D."/>
            <person name="Amend J.P."/>
        </authorList>
    </citation>
    <scope>NUCLEOTIDE SEQUENCE [LARGE SCALE GENOMIC DNA]</scope>
    <source>
        <strain evidence="13">SURF_17</strain>
    </source>
</reference>
<dbReference type="SUPFAM" id="SSF55174">
    <property type="entry name" value="Alpha-L RNA-binding motif"/>
    <property type="match status" value="1"/>
</dbReference>
<dbReference type="InterPro" id="IPR024108">
    <property type="entry name" value="Tyr-tRNA-ligase_bac_2"/>
</dbReference>
<dbReference type="PANTHER" id="PTHR11766">
    <property type="entry name" value="TYROSYL-TRNA SYNTHETASE"/>
    <property type="match status" value="1"/>
</dbReference>
<feature type="domain" description="RNA-binding S4" evidence="12">
    <location>
        <begin position="344"/>
        <end position="406"/>
    </location>
</feature>
<dbReference type="FunFam" id="3.40.50.620:FF:000061">
    <property type="entry name" value="Tyrosine--tRNA ligase"/>
    <property type="match status" value="1"/>
</dbReference>
<evidence type="ECO:0000256" key="6">
    <source>
        <dbReference type="ARBA" id="ARBA00022884"/>
    </source>
</evidence>
<comment type="subcellular location">
    <subcellularLocation>
        <location evidence="10">Cytoplasm</location>
    </subcellularLocation>
</comment>
<keyword evidence="2 10" id="KW-0963">Cytoplasm</keyword>
<keyword evidence="5 10" id="KW-0067">ATP-binding</keyword>
<keyword evidence="4 10" id="KW-0547">Nucleotide-binding</keyword>
<dbReference type="CDD" id="cd00805">
    <property type="entry name" value="TyrRS_core"/>
    <property type="match status" value="1"/>
</dbReference>
<sequence length="406" mass="45771">MTPEEQLKILKRGVAEIIAEEELLRKLRRSQETGKPLKVKAGFDPTAPDLHVGSAVVIRKMRHFQDLGHEVIFLIGDFTGMIGDPSGKTETRRQLSREEVLLNAKTYEEQIYKILNPEKTRIVFNSQWCSRMTFEDVIGLASRYTVARLLERDDFAKRMAANQPISVLELLYPLVQGYDSVALEADVELGGTDQKFNLLVGRVIQREYGLEPQVVLTMPLLEGIDGTQKMSKSLGNHIGINEPPDEIYGKTMSVADELMWKYFALATEVPETEIDTMRKRVESGTMHPKEAKQRLAREIVTLYHGESKALSAEENFEKVFARKELPDETPILKVKQTDLTNGKIWVVKLLVLAGFAKSNAEARRLIEQGGVRINQQDVALQNGDIAVKDGDVLQAGKRRFVQIAIE</sequence>
<organism evidence="13 14">
    <name type="scientific">Candidatus Abyssobacteria bacterium SURF_17</name>
    <dbReference type="NCBI Taxonomy" id="2093361"/>
    <lineage>
        <taxon>Bacteria</taxon>
        <taxon>Pseudomonadati</taxon>
        <taxon>Candidatus Hydrogenedentota</taxon>
        <taxon>Candidatus Abyssobacteria</taxon>
    </lineage>
</organism>
<comment type="function">
    <text evidence="10">Catalyzes the attachment of tyrosine to tRNA(Tyr) in a two-step reaction: tyrosine is first activated by ATP to form Tyr-AMP and then transferred to the acceptor end of tRNA(Tyr).</text>
</comment>
<dbReference type="NCBIfam" id="TIGR00234">
    <property type="entry name" value="tyrS"/>
    <property type="match status" value="1"/>
</dbReference>
<evidence type="ECO:0000313" key="13">
    <source>
        <dbReference type="EMBL" id="RJP72664.1"/>
    </source>
</evidence>
<dbReference type="GO" id="GO:0006437">
    <property type="term" value="P:tyrosyl-tRNA aminoacylation"/>
    <property type="evidence" value="ECO:0007669"/>
    <property type="project" value="UniProtKB-UniRule"/>
</dbReference>
<evidence type="ECO:0000256" key="2">
    <source>
        <dbReference type="ARBA" id="ARBA00022490"/>
    </source>
</evidence>
<dbReference type="InterPro" id="IPR002305">
    <property type="entry name" value="aa-tRNA-synth_Ic"/>
</dbReference>
<keyword evidence="8 10" id="KW-0030">Aminoacyl-tRNA synthetase</keyword>
<comment type="caution">
    <text evidence="13">The sequence shown here is derived from an EMBL/GenBank/DDBJ whole genome shotgun (WGS) entry which is preliminary data.</text>
</comment>
<dbReference type="EC" id="6.1.1.1" evidence="10"/>
<keyword evidence="6 11" id="KW-0694">RNA-binding</keyword>
<proteinExistence type="inferred from homology"/>
<dbReference type="Pfam" id="PF00579">
    <property type="entry name" value="tRNA-synt_1b"/>
    <property type="match status" value="1"/>
</dbReference>
<protein>
    <recommendedName>
        <fullName evidence="10">Tyrosine--tRNA ligase</fullName>
        <ecNumber evidence="10">6.1.1.1</ecNumber>
    </recommendedName>
    <alternativeName>
        <fullName evidence="10">Tyrosyl-tRNA synthetase</fullName>
        <shortName evidence="10">TyrRS</shortName>
    </alternativeName>
</protein>
<dbReference type="SUPFAM" id="SSF52374">
    <property type="entry name" value="Nucleotidylyl transferase"/>
    <property type="match status" value="1"/>
</dbReference>
<dbReference type="InterPro" id="IPR002307">
    <property type="entry name" value="Tyr-tRNA-ligase"/>
</dbReference>
<evidence type="ECO:0000256" key="5">
    <source>
        <dbReference type="ARBA" id="ARBA00022840"/>
    </source>
</evidence>
<comment type="subunit">
    <text evidence="1 10">Homodimer.</text>
</comment>
<keyword evidence="7 10" id="KW-0648">Protein biosynthesis</keyword>
<dbReference type="GO" id="GO:0004831">
    <property type="term" value="F:tyrosine-tRNA ligase activity"/>
    <property type="evidence" value="ECO:0007669"/>
    <property type="project" value="UniProtKB-UniRule"/>
</dbReference>
<dbReference type="CDD" id="cd00165">
    <property type="entry name" value="S4"/>
    <property type="match status" value="1"/>
</dbReference>
<comment type="catalytic activity">
    <reaction evidence="9 10">
        <text>tRNA(Tyr) + L-tyrosine + ATP = L-tyrosyl-tRNA(Tyr) + AMP + diphosphate + H(+)</text>
        <dbReference type="Rhea" id="RHEA:10220"/>
        <dbReference type="Rhea" id="RHEA-COMP:9706"/>
        <dbReference type="Rhea" id="RHEA-COMP:9707"/>
        <dbReference type="ChEBI" id="CHEBI:15378"/>
        <dbReference type="ChEBI" id="CHEBI:30616"/>
        <dbReference type="ChEBI" id="CHEBI:33019"/>
        <dbReference type="ChEBI" id="CHEBI:58315"/>
        <dbReference type="ChEBI" id="CHEBI:78442"/>
        <dbReference type="ChEBI" id="CHEBI:78536"/>
        <dbReference type="ChEBI" id="CHEBI:456215"/>
        <dbReference type="EC" id="6.1.1.1"/>
    </reaction>
</comment>
<evidence type="ECO:0000256" key="9">
    <source>
        <dbReference type="ARBA" id="ARBA00048248"/>
    </source>
</evidence>
<dbReference type="Proteomes" id="UP000285961">
    <property type="component" value="Unassembled WGS sequence"/>
</dbReference>
<dbReference type="GO" id="GO:0003723">
    <property type="term" value="F:RNA binding"/>
    <property type="evidence" value="ECO:0007669"/>
    <property type="project" value="UniProtKB-KW"/>
</dbReference>
<evidence type="ECO:0000256" key="3">
    <source>
        <dbReference type="ARBA" id="ARBA00022598"/>
    </source>
</evidence>
<comment type="similarity">
    <text evidence="10">Belongs to the class-I aminoacyl-tRNA synthetase family. TyrS type 2 subfamily.</text>
</comment>
<comment type="caution">
    <text evidence="10">Lacks conserved residue(s) required for the propagation of feature annotation.</text>
</comment>
<dbReference type="Pfam" id="PF01479">
    <property type="entry name" value="S4"/>
    <property type="match status" value="1"/>
</dbReference>
<evidence type="ECO:0000259" key="12">
    <source>
        <dbReference type="SMART" id="SM00363"/>
    </source>
</evidence>
<evidence type="ECO:0000313" key="14">
    <source>
        <dbReference type="Proteomes" id="UP000285961"/>
    </source>
</evidence>
<dbReference type="GO" id="GO:0005524">
    <property type="term" value="F:ATP binding"/>
    <property type="evidence" value="ECO:0007669"/>
    <property type="project" value="UniProtKB-UniRule"/>
</dbReference>
<accession>A0A419F2I9</accession>
<dbReference type="PANTHER" id="PTHR11766:SF1">
    <property type="entry name" value="TYROSINE--TRNA LIGASE"/>
    <property type="match status" value="1"/>
</dbReference>
<dbReference type="FunFam" id="1.10.240.10:FF:000006">
    <property type="entry name" value="Tyrosine--tRNA ligase"/>
    <property type="match status" value="1"/>
</dbReference>
<evidence type="ECO:0000256" key="7">
    <source>
        <dbReference type="ARBA" id="ARBA00022917"/>
    </source>
</evidence>
<dbReference type="PRINTS" id="PR01040">
    <property type="entry name" value="TRNASYNTHTYR"/>
</dbReference>